<keyword evidence="5 6" id="KW-0472">Membrane</keyword>
<evidence type="ECO:0000256" key="2">
    <source>
        <dbReference type="ARBA" id="ARBA00022448"/>
    </source>
</evidence>
<feature type="transmembrane region" description="Helical" evidence="6">
    <location>
        <begin position="228"/>
        <end position="249"/>
    </location>
</feature>
<dbReference type="Proteomes" id="UP001140172">
    <property type="component" value="Unassembled WGS sequence"/>
</dbReference>
<dbReference type="Pfam" id="PF07690">
    <property type="entry name" value="MFS_1"/>
    <property type="match status" value="1"/>
</dbReference>
<feature type="transmembrane region" description="Helical" evidence="6">
    <location>
        <begin position="170"/>
        <end position="189"/>
    </location>
</feature>
<keyword evidence="9" id="KW-1185">Reference proteome</keyword>
<evidence type="ECO:0000256" key="4">
    <source>
        <dbReference type="ARBA" id="ARBA00022989"/>
    </source>
</evidence>
<sequence length="601" mass="64140">MPSHNNNNNASIANDQAEKRYSFLGYDPYPEPTPLPDRACERKDSVGTMTTITIHEPGKQAAGSTSTSHDMHLKASQATLTSHSKDPLTSDKEPPQISRVRFFLILCSLLLASFLAMLDQSILGSALPAITNQFGELSAITWVTAAYMLSFTALQPITSKVSEIVGRLPVLVVSLVVFCGGSAICGAAPTITVLIAGRAIAGCGGCGISTMVQVILIDLLPLRERSTYMSFMSMASTLAVIAGPLIGGAIADHWVWRWCFYLNIPICGVICAISIISVRGRTPPGTAREKLARIDFLGAFVLLAGLVLFILALNWGGHAYSWKSAAVIVPLCLSVVLLAAFTYIETKVAKEPIITMRMFTSKTLTPILVSQIFLGAGITFTVLYLPVYFTTVHHVSSTTAGIYMLPYLIGMMATGLVIGPLVTRFNIYRPFIWVGLAVMTVSAGLLNIITPSTKLAVVLVLIGIFGVASGVGMMPMLIATQAAAEPQDAGTASTLAFLLRNIGSIIGIATVGSIFNNSLGKSMANLAAAYPDYKAQILYAINDSTVAWSSALPTEVHQQIINGYIKALKSTFAANAPFVGVCFLLTLLIKHRSLGQRPTKK</sequence>
<feature type="transmembrane region" description="Helical" evidence="6">
    <location>
        <begin position="430"/>
        <end position="449"/>
    </location>
</feature>
<keyword evidence="3 6" id="KW-0812">Transmembrane</keyword>
<organism evidence="8 9">
    <name type="scientific">Coemansia interrupta</name>
    <dbReference type="NCBI Taxonomy" id="1126814"/>
    <lineage>
        <taxon>Eukaryota</taxon>
        <taxon>Fungi</taxon>
        <taxon>Fungi incertae sedis</taxon>
        <taxon>Zoopagomycota</taxon>
        <taxon>Kickxellomycotina</taxon>
        <taxon>Kickxellomycetes</taxon>
        <taxon>Kickxellales</taxon>
        <taxon>Kickxellaceae</taxon>
        <taxon>Coemansia</taxon>
    </lineage>
</organism>
<feature type="transmembrane region" description="Helical" evidence="6">
    <location>
        <begin position="364"/>
        <end position="389"/>
    </location>
</feature>
<feature type="transmembrane region" description="Helical" evidence="6">
    <location>
        <begin position="296"/>
        <end position="316"/>
    </location>
</feature>
<dbReference type="Gene3D" id="1.20.1250.20">
    <property type="entry name" value="MFS general substrate transporter like domains"/>
    <property type="match status" value="1"/>
</dbReference>
<reference evidence="8" key="1">
    <citation type="submission" date="2022-07" db="EMBL/GenBank/DDBJ databases">
        <title>Phylogenomic reconstructions and comparative analyses of Kickxellomycotina fungi.</title>
        <authorList>
            <person name="Reynolds N.K."/>
            <person name="Stajich J.E."/>
            <person name="Barry K."/>
            <person name="Grigoriev I.V."/>
            <person name="Crous P."/>
            <person name="Smith M.E."/>
        </authorList>
    </citation>
    <scope>NUCLEOTIDE SEQUENCE</scope>
    <source>
        <strain evidence="8">BCRC 34489</strain>
    </source>
</reference>
<evidence type="ECO:0000256" key="6">
    <source>
        <dbReference type="SAM" id="Phobius"/>
    </source>
</evidence>
<dbReference type="InterPro" id="IPR036259">
    <property type="entry name" value="MFS_trans_sf"/>
</dbReference>
<dbReference type="CDD" id="cd17502">
    <property type="entry name" value="MFS_Azr1_MDR_like"/>
    <property type="match status" value="1"/>
</dbReference>
<proteinExistence type="predicted"/>
<feature type="transmembrane region" description="Helical" evidence="6">
    <location>
        <begin position="255"/>
        <end position="276"/>
    </location>
</feature>
<dbReference type="OrthoDB" id="10021397at2759"/>
<feature type="transmembrane region" description="Helical" evidence="6">
    <location>
        <begin position="322"/>
        <end position="344"/>
    </location>
</feature>
<evidence type="ECO:0000256" key="1">
    <source>
        <dbReference type="ARBA" id="ARBA00004127"/>
    </source>
</evidence>
<evidence type="ECO:0000256" key="5">
    <source>
        <dbReference type="ARBA" id="ARBA00023136"/>
    </source>
</evidence>
<evidence type="ECO:0000313" key="9">
    <source>
        <dbReference type="Proteomes" id="UP001140172"/>
    </source>
</evidence>
<evidence type="ECO:0000256" key="3">
    <source>
        <dbReference type="ARBA" id="ARBA00022692"/>
    </source>
</evidence>
<dbReference type="PANTHER" id="PTHR23501:SF191">
    <property type="entry name" value="VACUOLAR BASIC AMINO ACID TRANSPORTER 4"/>
    <property type="match status" value="1"/>
</dbReference>
<evidence type="ECO:0000259" key="7">
    <source>
        <dbReference type="PROSITE" id="PS50850"/>
    </source>
</evidence>
<accession>A0A9W8HKH9</accession>
<dbReference type="InterPro" id="IPR020846">
    <property type="entry name" value="MFS_dom"/>
</dbReference>
<feature type="transmembrane region" description="Helical" evidence="6">
    <location>
        <begin position="195"/>
        <end position="216"/>
    </location>
</feature>
<dbReference type="Gene3D" id="1.20.1720.10">
    <property type="entry name" value="Multidrug resistance protein D"/>
    <property type="match status" value="1"/>
</dbReference>
<feature type="transmembrane region" description="Helical" evidence="6">
    <location>
        <begin position="139"/>
        <end position="158"/>
    </location>
</feature>
<dbReference type="GO" id="GO:0022857">
    <property type="term" value="F:transmembrane transporter activity"/>
    <property type="evidence" value="ECO:0007669"/>
    <property type="project" value="InterPro"/>
</dbReference>
<dbReference type="AlphaFoldDB" id="A0A9W8HKH9"/>
<keyword evidence="2" id="KW-0813">Transport</keyword>
<feature type="transmembrane region" description="Helical" evidence="6">
    <location>
        <begin position="401"/>
        <end position="423"/>
    </location>
</feature>
<dbReference type="EMBL" id="JANBUM010000074">
    <property type="protein sequence ID" value="KAJ2786039.1"/>
    <property type="molecule type" value="Genomic_DNA"/>
</dbReference>
<evidence type="ECO:0000313" key="8">
    <source>
        <dbReference type="EMBL" id="KAJ2786039.1"/>
    </source>
</evidence>
<dbReference type="PANTHER" id="PTHR23501">
    <property type="entry name" value="MAJOR FACILITATOR SUPERFAMILY"/>
    <property type="match status" value="1"/>
</dbReference>
<keyword evidence="4 6" id="KW-1133">Transmembrane helix</keyword>
<feature type="transmembrane region" description="Helical" evidence="6">
    <location>
        <begin position="455"/>
        <end position="480"/>
    </location>
</feature>
<feature type="transmembrane region" description="Helical" evidence="6">
    <location>
        <begin position="492"/>
        <end position="515"/>
    </location>
</feature>
<feature type="domain" description="Major facilitator superfamily (MFS) profile" evidence="7">
    <location>
        <begin position="105"/>
        <end position="594"/>
    </location>
</feature>
<comment type="subcellular location">
    <subcellularLocation>
        <location evidence="1">Endomembrane system</location>
        <topology evidence="1">Multi-pass membrane protein</topology>
    </subcellularLocation>
</comment>
<comment type="caution">
    <text evidence="8">The sequence shown here is derived from an EMBL/GenBank/DDBJ whole genome shotgun (WGS) entry which is preliminary data.</text>
</comment>
<gene>
    <name evidence="8" type="ORF">GGI15_001706</name>
</gene>
<protein>
    <recommendedName>
        <fullName evidence="7">Major facilitator superfamily (MFS) profile domain-containing protein</fullName>
    </recommendedName>
</protein>
<dbReference type="SUPFAM" id="SSF103473">
    <property type="entry name" value="MFS general substrate transporter"/>
    <property type="match status" value="1"/>
</dbReference>
<feature type="transmembrane region" description="Helical" evidence="6">
    <location>
        <begin position="572"/>
        <end position="589"/>
    </location>
</feature>
<dbReference type="PROSITE" id="PS50850">
    <property type="entry name" value="MFS"/>
    <property type="match status" value="1"/>
</dbReference>
<dbReference type="GO" id="GO:0012505">
    <property type="term" value="C:endomembrane system"/>
    <property type="evidence" value="ECO:0007669"/>
    <property type="project" value="UniProtKB-SubCell"/>
</dbReference>
<dbReference type="GO" id="GO:0005886">
    <property type="term" value="C:plasma membrane"/>
    <property type="evidence" value="ECO:0007669"/>
    <property type="project" value="TreeGrafter"/>
</dbReference>
<dbReference type="InterPro" id="IPR011701">
    <property type="entry name" value="MFS"/>
</dbReference>
<name>A0A9W8HKH9_9FUNG</name>
<dbReference type="PRINTS" id="PR01036">
    <property type="entry name" value="TCRTETB"/>
</dbReference>
<feature type="transmembrane region" description="Helical" evidence="6">
    <location>
        <begin position="102"/>
        <end position="127"/>
    </location>
</feature>